<evidence type="ECO:0000313" key="2">
    <source>
        <dbReference type="EMBL" id="GFS08078.1"/>
    </source>
</evidence>
<reference evidence="2 3" key="1">
    <citation type="journal article" date="2021" name="Elife">
        <title>Chloroplast acquisition without the gene transfer in kleptoplastic sea slugs, Plakobranchus ocellatus.</title>
        <authorList>
            <person name="Maeda T."/>
            <person name="Takahashi S."/>
            <person name="Yoshida T."/>
            <person name="Shimamura S."/>
            <person name="Takaki Y."/>
            <person name="Nagai Y."/>
            <person name="Toyoda A."/>
            <person name="Suzuki Y."/>
            <person name="Arimoto A."/>
            <person name="Ishii H."/>
            <person name="Satoh N."/>
            <person name="Nishiyama T."/>
            <person name="Hasebe M."/>
            <person name="Maruyama T."/>
            <person name="Minagawa J."/>
            <person name="Obokata J."/>
            <person name="Shigenobu S."/>
        </authorList>
    </citation>
    <scope>NUCLEOTIDE SEQUENCE [LARGE SCALE GENOMIC DNA]</scope>
</reference>
<gene>
    <name evidence="2" type="ORF">ElyMa_001265600</name>
</gene>
<evidence type="ECO:0000256" key="1">
    <source>
        <dbReference type="SAM" id="MobiDB-lite"/>
    </source>
</evidence>
<feature type="region of interest" description="Disordered" evidence="1">
    <location>
        <begin position="1"/>
        <end position="74"/>
    </location>
</feature>
<keyword evidence="3" id="KW-1185">Reference proteome</keyword>
<feature type="compositionally biased region" description="Acidic residues" evidence="1">
    <location>
        <begin position="7"/>
        <end position="56"/>
    </location>
</feature>
<organism evidence="2 3">
    <name type="scientific">Elysia marginata</name>
    <dbReference type="NCBI Taxonomy" id="1093978"/>
    <lineage>
        <taxon>Eukaryota</taxon>
        <taxon>Metazoa</taxon>
        <taxon>Spiralia</taxon>
        <taxon>Lophotrochozoa</taxon>
        <taxon>Mollusca</taxon>
        <taxon>Gastropoda</taxon>
        <taxon>Heterobranchia</taxon>
        <taxon>Euthyneura</taxon>
        <taxon>Panpulmonata</taxon>
        <taxon>Sacoglossa</taxon>
        <taxon>Placobranchoidea</taxon>
        <taxon>Plakobranchidae</taxon>
        <taxon>Elysia</taxon>
    </lineage>
</organism>
<evidence type="ECO:0000313" key="3">
    <source>
        <dbReference type="Proteomes" id="UP000762676"/>
    </source>
</evidence>
<comment type="caution">
    <text evidence="2">The sequence shown here is derived from an EMBL/GenBank/DDBJ whole genome shotgun (WGS) entry which is preliminary data.</text>
</comment>
<sequence length="118" mass="13331">MKIMMMIDDDGGDVDDDDHDDDGGDDHDGDYDDDNDDDDDDDDDDNYDDNYDDDDYEVNRLSIRKKTSDDESSVQTVFNRSDCKNNTVTYVNEARPAYKPPGKTALSGRADTFRSSSC</sequence>
<dbReference type="EMBL" id="BMAT01002496">
    <property type="protein sequence ID" value="GFS08078.1"/>
    <property type="molecule type" value="Genomic_DNA"/>
</dbReference>
<dbReference type="AlphaFoldDB" id="A0AAV4IG82"/>
<proteinExistence type="predicted"/>
<accession>A0AAV4IG82</accession>
<dbReference type="Proteomes" id="UP000762676">
    <property type="component" value="Unassembled WGS sequence"/>
</dbReference>
<name>A0AAV4IG82_9GAST</name>
<feature type="region of interest" description="Disordered" evidence="1">
    <location>
        <begin position="95"/>
        <end position="118"/>
    </location>
</feature>
<protein>
    <submittedName>
        <fullName evidence="2">Uncharacterized protein</fullName>
    </submittedName>
</protein>